<evidence type="ECO:0008006" key="3">
    <source>
        <dbReference type="Google" id="ProtNLM"/>
    </source>
</evidence>
<sequence length="477" mass="55141">MKIISPIYSKLLFLLFLSQSLFGQELSLVKGAVVDSLPINDSISESFAMYLPRNYSADKNWPIVFVFDNEGRGINVARLFSIAAEDQGYLLVASNNISKEDSLITNLEIASRLVEKISLNFPIDANRVYTAGLKEGALVASALPVVYPKIKGVLVVEYVWLNKDFLAKANKKRTIVGFAGYKSDSYNNFNESFNLYKILDYDPLIYNYEDEHKWPSVRLISHGLGSFTLQAMLDGNQPKDAEMINSLFESELETAQSWRRQLNFYKAYELLELMRDKYKYFDKKSEIRDLQREIRRESIYKEQRSQYNSAKIKEQNLRYQYPLLLEEDLAANNFENIGWWVQQVKEIDSLKNSKIVAEAEVGYRLEDHLQTYTKERFKELKTTKAGIDSLILISILRTVFDKENPAGYFSIISLSAQDGDYYTAMLYLEDLLKTGYENLEQLYDIPGTLDLKLSPEFNELVKKYLGESKYYNIPIEN</sequence>
<dbReference type="Proteomes" id="UP000321367">
    <property type="component" value="Unassembled WGS sequence"/>
</dbReference>
<accession>A0A5C6ZRX6</accession>
<dbReference type="EMBL" id="VORY01000020">
    <property type="protein sequence ID" value="TXD92509.1"/>
    <property type="molecule type" value="Genomic_DNA"/>
</dbReference>
<dbReference type="Gene3D" id="3.40.50.1820">
    <property type="entry name" value="alpha/beta hydrolase"/>
    <property type="match status" value="1"/>
</dbReference>
<organism evidence="1 2">
    <name type="scientific">Gillisia hiemivivida</name>
    <dbReference type="NCBI Taxonomy" id="291190"/>
    <lineage>
        <taxon>Bacteria</taxon>
        <taxon>Pseudomonadati</taxon>
        <taxon>Bacteroidota</taxon>
        <taxon>Flavobacteriia</taxon>
        <taxon>Flavobacteriales</taxon>
        <taxon>Flavobacteriaceae</taxon>
        <taxon>Gillisia</taxon>
    </lineage>
</organism>
<dbReference type="RefSeq" id="WP_146933783.1">
    <property type="nucleotide sequence ID" value="NZ_CBCSHZ010000019.1"/>
</dbReference>
<reference evidence="1 2" key="1">
    <citation type="submission" date="2019-08" db="EMBL/GenBank/DDBJ databases">
        <title>Genome sequence of Gillisia hiemivivida IC154 (type strain).</title>
        <authorList>
            <person name="Bowman J.P."/>
        </authorList>
    </citation>
    <scope>NUCLEOTIDE SEQUENCE [LARGE SCALE GENOMIC DNA]</scope>
    <source>
        <strain evidence="1 2">IC154</strain>
    </source>
</reference>
<dbReference type="OrthoDB" id="1123157at2"/>
<keyword evidence="2" id="KW-1185">Reference proteome</keyword>
<evidence type="ECO:0000313" key="1">
    <source>
        <dbReference type="EMBL" id="TXD92509.1"/>
    </source>
</evidence>
<proteinExistence type="predicted"/>
<dbReference type="SUPFAM" id="SSF53474">
    <property type="entry name" value="alpha/beta-Hydrolases"/>
    <property type="match status" value="1"/>
</dbReference>
<dbReference type="InterPro" id="IPR029058">
    <property type="entry name" value="AB_hydrolase_fold"/>
</dbReference>
<gene>
    <name evidence="1" type="ORF">ES724_13545</name>
</gene>
<evidence type="ECO:0000313" key="2">
    <source>
        <dbReference type="Proteomes" id="UP000321367"/>
    </source>
</evidence>
<protein>
    <recommendedName>
        <fullName evidence="3">Alpha/beta hydrolase</fullName>
    </recommendedName>
</protein>
<dbReference type="AlphaFoldDB" id="A0A5C6ZRX6"/>
<comment type="caution">
    <text evidence="1">The sequence shown here is derived from an EMBL/GenBank/DDBJ whole genome shotgun (WGS) entry which is preliminary data.</text>
</comment>
<name>A0A5C6ZRX6_9FLAO</name>